<reference evidence="4 5" key="1">
    <citation type="submission" date="2016-10" db="EMBL/GenBank/DDBJ databases">
        <authorList>
            <person name="de Groot N.N."/>
        </authorList>
    </citation>
    <scope>NUCLEOTIDE SEQUENCE [LARGE SCALE GENOMIC DNA]</scope>
    <source>
        <strain evidence="4 5">DSM 44468</strain>
    </source>
</reference>
<protein>
    <submittedName>
        <fullName evidence="4">Polar amino acid transport system substrate-binding protein</fullName>
    </submittedName>
</protein>
<dbReference type="PROSITE" id="PS51257">
    <property type="entry name" value="PROKAR_LIPOPROTEIN"/>
    <property type="match status" value="1"/>
</dbReference>
<proteinExistence type="predicted"/>
<dbReference type="RefSeq" id="WP_091514862.1">
    <property type="nucleotide sequence ID" value="NZ_CBDQZW010000013.1"/>
</dbReference>
<dbReference type="Gene3D" id="3.40.190.10">
    <property type="entry name" value="Periplasmic binding protein-like II"/>
    <property type="match status" value="2"/>
</dbReference>
<organism evidence="4 5">
    <name type="scientific">Amycolatopsis sacchari</name>
    <dbReference type="NCBI Taxonomy" id="115433"/>
    <lineage>
        <taxon>Bacteria</taxon>
        <taxon>Bacillati</taxon>
        <taxon>Actinomycetota</taxon>
        <taxon>Actinomycetes</taxon>
        <taxon>Pseudonocardiales</taxon>
        <taxon>Pseudonocardiaceae</taxon>
        <taxon>Amycolatopsis</taxon>
    </lineage>
</organism>
<dbReference type="AlphaFoldDB" id="A0A1I4B7P0"/>
<feature type="chain" id="PRO_5011630196" evidence="2">
    <location>
        <begin position="27"/>
        <end position="277"/>
    </location>
</feature>
<dbReference type="SUPFAM" id="SSF53850">
    <property type="entry name" value="Periplasmic binding protein-like II"/>
    <property type="match status" value="1"/>
</dbReference>
<accession>A0A1I4B7P0</accession>
<dbReference type="PANTHER" id="PTHR35936:SF17">
    <property type="entry name" value="ARGININE-BINDING EXTRACELLULAR PROTEIN ARTP"/>
    <property type="match status" value="1"/>
</dbReference>
<dbReference type="InterPro" id="IPR001638">
    <property type="entry name" value="Solute-binding_3/MltF_N"/>
</dbReference>
<keyword evidence="5" id="KW-1185">Reference proteome</keyword>
<dbReference type="STRING" id="115433.SAMN05421835_12738"/>
<dbReference type="EMBL" id="FORP01000027">
    <property type="protein sequence ID" value="SFK64942.1"/>
    <property type="molecule type" value="Genomic_DNA"/>
</dbReference>
<dbReference type="SMART" id="SM00062">
    <property type="entry name" value="PBPb"/>
    <property type="match status" value="1"/>
</dbReference>
<dbReference type="PANTHER" id="PTHR35936">
    <property type="entry name" value="MEMBRANE-BOUND LYTIC MUREIN TRANSGLYCOSYLASE F"/>
    <property type="match status" value="1"/>
</dbReference>
<evidence type="ECO:0000256" key="1">
    <source>
        <dbReference type="ARBA" id="ARBA00022729"/>
    </source>
</evidence>
<name>A0A1I4B7P0_9PSEU</name>
<evidence type="ECO:0000256" key="2">
    <source>
        <dbReference type="SAM" id="SignalP"/>
    </source>
</evidence>
<dbReference type="Pfam" id="PF00497">
    <property type="entry name" value="SBP_bac_3"/>
    <property type="match status" value="1"/>
</dbReference>
<evidence type="ECO:0000259" key="3">
    <source>
        <dbReference type="SMART" id="SM00062"/>
    </source>
</evidence>
<keyword evidence="1 2" id="KW-0732">Signal</keyword>
<feature type="domain" description="Solute-binding protein family 3/N-terminal" evidence="3">
    <location>
        <begin position="38"/>
        <end position="256"/>
    </location>
</feature>
<dbReference type="CDD" id="cd13530">
    <property type="entry name" value="PBP2_peptides_like"/>
    <property type="match status" value="1"/>
</dbReference>
<evidence type="ECO:0000313" key="4">
    <source>
        <dbReference type="EMBL" id="SFK64942.1"/>
    </source>
</evidence>
<evidence type="ECO:0000313" key="5">
    <source>
        <dbReference type="Proteomes" id="UP000199025"/>
    </source>
</evidence>
<gene>
    <name evidence="4" type="ORF">SAMN05421835_12738</name>
</gene>
<dbReference type="OrthoDB" id="8454826at2"/>
<feature type="signal peptide" evidence="2">
    <location>
        <begin position="1"/>
        <end position="26"/>
    </location>
</feature>
<sequence>MSPVPKRTAAAVAACALLLAGCSSSADDDPYGLQDPGVLHAATQTSQPPFAYGDPSGKPVGFVIDLTDEIAKRLRVRVEYQATSVTSSLAGLTSHQYDLAAAGLGVTPERQKTVSFTKPLFWSTTAVLTTTKTTATQLTAFGGHKVGVVTGSAQEPFVPAKMPGANPVSFPTANAAISQLLNGNIDAFVVGGPDAEHFLGQYPALRVATTEPVDHPTAMAVAKDHQALLTAVDEQLGAMVADGTYARLYRKYFTTAPLPQLLSAWPALNAQFAGGGR</sequence>
<dbReference type="Proteomes" id="UP000199025">
    <property type="component" value="Unassembled WGS sequence"/>
</dbReference>